<dbReference type="Proteomes" id="UP001597337">
    <property type="component" value="Unassembled WGS sequence"/>
</dbReference>
<keyword evidence="1" id="KW-0472">Membrane</keyword>
<comment type="caution">
    <text evidence="2">The sequence shown here is derived from an EMBL/GenBank/DDBJ whole genome shotgun (WGS) entry which is preliminary data.</text>
</comment>
<organism evidence="2 3">
    <name type="scientific">Thiorhodococcus fuscus</name>
    <dbReference type="NCBI Taxonomy" id="527200"/>
    <lineage>
        <taxon>Bacteria</taxon>
        <taxon>Pseudomonadati</taxon>
        <taxon>Pseudomonadota</taxon>
        <taxon>Gammaproteobacteria</taxon>
        <taxon>Chromatiales</taxon>
        <taxon>Chromatiaceae</taxon>
        <taxon>Thiorhodococcus</taxon>
    </lineage>
</organism>
<dbReference type="InterPro" id="IPR009883">
    <property type="entry name" value="YgfX"/>
</dbReference>
<evidence type="ECO:0000313" key="3">
    <source>
        <dbReference type="Proteomes" id="UP001597337"/>
    </source>
</evidence>
<dbReference type="EMBL" id="JBHUHX010000016">
    <property type="protein sequence ID" value="MFD2111757.1"/>
    <property type="molecule type" value="Genomic_DNA"/>
</dbReference>
<keyword evidence="1" id="KW-1133">Transmembrane helix</keyword>
<accession>A0ABW4Y6E4</accession>
<name>A0ABW4Y6E4_9GAMM</name>
<protein>
    <submittedName>
        <fullName evidence="2">Protein YgfX</fullName>
    </submittedName>
</protein>
<gene>
    <name evidence="2" type="ORF">ACFSJC_07890</name>
</gene>
<dbReference type="RefSeq" id="WP_386025457.1">
    <property type="nucleotide sequence ID" value="NZ_JBHUHX010000016.1"/>
</dbReference>
<sequence length="152" mass="16994">MGAHRDRPPLVLRPRRSRRLLLYAVSIHATAAAVVLFLPIGLWRLPLLSLILLGAIHVHAVHLAGWAPWSIQTLEWRSDGAWALTLKSGERRSATLLPSTFVSLPLVVLNFRIGRWGRRAVPLFADSLEPDRLRRLRVLLKIEGRSGSVPTA</sequence>
<dbReference type="Pfam" id="PF07254">
    <property type="entry name" value="Cpta_toxin"/>
    <property type="match status" value="1"/>
</dbReference>
<reference evidence="3" key="1">
    <citation type="journal article" date="2019" name="Int. J. Syst. Evol. Microbiol.">
        <title>The Global Catalogue of Microorganisms (GCM) 10K type strain sequencing project: providing services to taxonomists for standard genome sequencing and annotation.</title>
        <authorList>
            <consortium name="The Broad Institute Genomics Platform"/>
            <consortium name="The Broad Institute Genome Sequencing Center for Infectious Disease"/>
            <person name="Wu L."/>
            <person name="Ma J."/>
        </authorList>
    </citation>
    <scope>NUCLEOTIDE SEQUENCE [LARGE SCALE GENOMIC DNA]</scope>
    <source>
        <strain evidence="3">KACC 12597</strain>
    </source>
</reference>
<feature type="transmembrane region" description="Helical" evidence="1">
    <location>
        <begin position="20"/>
        <end position="41"/>
    </location>
</feature>
<evidence type="ECO:0000256" key="1">
    <source>
        <dbReference type="SAM" id="Phobius"/>
    </source>
</evidence>
<keyword evidence="3" id="KW-1185">Reference proteome</keyword>
<proteinExistence type="predicted"/>
<evidence type="ECO:0000313" key="2">
    <source>
        <dbReference type="EMBL" id="MFD2111757.1"/>
    </source>
</evidence>
<keyword evidence="1" id="KW-0812">Transmembrane</keyword>